<dbReference type="SMART" id="SM00895">
    <property type="entry name" value="FCD"/>
    <property type="match status" value="1"/>
</dbReference>
<dbReference type="InterPro" id="IPR036390">
    <property type="entry name" value="WH_DNA-bd_sf"/>
</dbReference>
<accession>A0A094QDY7</accession>
<dbReference type="SUPFAM" id="SSF48008">
    <property type="entry name" value="GntR ligand-binding domain-like"/>
    <property type="match status" value="1"/>
</dbReference>
<evidence type="ECO:0000256" key="2">
    <source>
        <dbReference type="ARBA" id="ARBA00023125"/>
    </source>
</evidence>
<sequence>MTAPTTITQRAAPLRQQVVERLRQEILDDVLHPGQRLLENTLCENYGVSRTVIREALRQLESEHLITMLPNRGPIVTVLTEDNIRDLYEMRGTMEGLAGQLFAERASSEQAAALVALIAEMETTYLRGNEASRGEAKGRFYTLLLDGAGNEVLTSSLWGIHSRIGIFRHFAFVDEERVRISMEELRKIVQAAAVDREPARARTACQEHIRLAGELAIIEYGKHIVAEDD</sequence>
<feature type="domain" description="HTH gntR-type" evidence="4">
    <location>
        <begin position="12"/>
        <end position="79"/>
    </location>
</feature>
<name>A0A094QDY7_9ZZZZ</name>
<comment type="caution">
    <text evidence="5">The sequence shown here is derived from an EMBL/GenBank/DDBJ whole genome shotgun (WGS) entry which is preliminary data.</text>
</comment>
<evidence type="ECO:0000259" key="4">
    <source>
        <dbReference type="PROSITE" id="PS50949"/>
    </source>
</evidence>
<organism evidence="5">
    <name type="scientific">freshwater metagenome</name>
    <dbReference type="NCBI Taxonomy" id="449393"/>
    <lineage>
        <taxon>unclassified sequences</taxon>
        <taxon>metagenomes</taxon>
        <taxon>ecological metagenomes</taxon>
    </lineage>
</organism>
<evidence type="ECO:0000256" key="3">
    <source>
        <dbReference type="ARBA" id="ARBA00023163"/>
    </source>
</evidence>
<keyword evidence="2" id="KW-0238">DNA-binding</keyword>
<reference evidence="5" key="1">
    <citation type="submission" date="2014-06" db="EMBL/GenBank/DDBJ databases">
        <title>Key roles for freshwater Actinobacteria revealed by deep metagenomic sequencing.</title>
        <authorList>
            <person name="Ghai R."/>
            <person name="Mizuno C.M."/>
            <person name="Picazo A."/>
            <person name="Camacho A."/>
            <person name="Rodriguez-Valera F."/>
        </authorList>
    </citation>
    <scope>NUCLEOTIDE SEQUENCE</scope>
</reference>
<dbReference type="Gene3D" id="1.20.120.530">
    <property type="entry name" value="GntR ligand-binding domain-like"/>
    <property type="match status" value="1"/>
</dbReference>
<dbReference type="InterPro" id="IPR011711">
    <property type="entry name" value="GntR_C"/>
</dbReference>
<dbReference type="GO" id="GO:0003677">
    <property type="term" value="F:DNA binding"/>
    <property type="evidence" value="ECO:0007669"/>
    <property type="project" value="UniProtKB-KW"/>
</dbReference>
<proteinExistence type="predicted"/>
<dbReference type="InterPro" id="IPR008920">
    <property type="entry name" value="TF_FadR/GntR_C"/>
</dbReference>
<dbReference type="CDD" id="cd07377">
    <property type="entry name" value="WHTH_GntR"/>
    <property type="match status" value="1"/>
</dbReference>
<dbReference type="Pfam" id="PF07729">
    <property type="entry name" value="FCD"/>
    <property type="match status" value="1"/>
</dbReference>
<keyword evidence="3" id="KW-0804">Transcription</keyword>
<dbReference type="Gene3D" id="1.10.10.10">
    <property type="entry name" value="Winged helix-like DNA-binding domain superfamily/Winged helix DNA-binding domain"/>
    <property type="match status" value="1"/>
</dbReference>
<dbReference type="PRINTS" id="PR00035">
    <property type="entry name" value="HTHGNTR"/>
</dbReference>
<dbReference type="InterPro" id="IPR000524">
    <property type="entry name" value="Tscrpt_reg_HTH_GntR"/>
</dbReference>
<evidence type="ECO:0000313" key="5">
    <source>
        <dbReference type="EMBL" id="KGA21647.1"/>
    </source>
</evidence>
<dbReference type="SMART" id="SM00345">
    <property type="entry name" value="HTH_GNTR"/>
    <property type="match status" value="1"/>
</dbReference>
<evidence type="ECO:0000256" key="1">
    <source>
        <dbReference type="ARBA" id="ARBA00023015"/>
    </source>
</evidence>
<dbReference type="AlphaFoldDB" id="A0A094QDY7"/>
<dbReference type="SUPFAM" id="SSF46785">
    <property type="entry name" value="Winged helix' DNA-binding domain"/>
    <property type="match status" value="1"/>
</dbReference>
<gene>
    <name evidence="5" type="ORF">GM51_1135</name>
</gene>
<keyword evidence="1" id="KW-0805">Transcription regulation</keyword>
<dbReference type="EMBL" id="JNSL01000003">
    <property type="protein sequence ID" value="KGA21647.1"/>
    <property type="molecule type" value="Genomic_DNA"/>
</dbReference>
<dbReference type="InterPro" id="IPR036388">
    <property type="entry name" value="WH-like_DNA-bd_sf"/>
</dbReference>
<protein>
    <recommendedName>
        <fullName evidence="4">HTH gntR-type domain-containing protein</fullName>
    </recommendedName>
</protein>
<dbReference type="PANTHER" id="PTHR43537">
    <property type="entry name" value="TRANSCRIPTIONAL REGULATOR, GNTR FAMILY"/>
    <property type="match status" value="1"/>
</dbReference>
<dbReference type="PROSITE" id="PS50949">
    <property type="entry name" value="HTH_GNTR"/>
    <property type="match status" value="1"/>
</dbReference>
<dbReference type="GO" id="GO:0003700">
    <property type="term" value="F:DNA-binding transcription factor activity"/>
    <property type="evidence" value="ECO:0007669"/>
    <property type="project" value="InterPro"/>
</dbReference>
<dbReference type="Pfam" id="PF00392">
    <property type="entry name" value="GntR"/>
    <property type="match status" value="1"/>
</dbReference>
<dbReference type="PANTHER" id="PTHR43537:SF24">
    <property type="entry name" value="GLUCONATE OPERON TRANSCRIPTIONAL REPRESSOR"/>
    <property type="match status" value="1"/>
</dbReference>